<comment type="caution">
    <text evidence="2">The sequence shown here is derived from an EMBL/GenBank/DDBJ whole genome shotgun (WGS) entry which is preliminary data.</text>
</comment>
<name>A0A327Z8B1_9ACTN</name>
<sequence>MEPRGCSMPHRAPRSGNFPPLWQQRVTTAPANHPTSTRRGRPTPETRAFVVEQAAQPHKICAAPRHGNGPGHANPRPIHRMAILKQPELTKIAGRARTNARHGPIAHHEGATSTGRHEKLGATDNSVPQATRRRKRLGAASNSAPQATRRRKQLGATSNSVPQATRRHKQLGAASDSALAGHPGERQIARCAKGRTVRQVTEACRVSGRSRPRWPAAAECGRRDSGQAARRRPPRSPGRRSGP</sequence>
<organism evidence="2 3">
    <name type="scientific">Actinoplanes lutulentus</name>
    <dbReference type="NCBI Taxonomy" id="1287878"/>
    <lineage>
        <taxon>Bacteria</taxon>
        <taxon>Bacillati</taxon>
        <taxon>Actinomycetota</taxon>
        <taxon>Actinomycetes</taxon>
        <taxon>Micromonosporales</taxon>
        <taxon>Micromonosporaceae</taxon>
        <taxon>Actinoplanes</taxon>
    </lineage>
</organism>
<proteinExistence type="predicted"/>
<feature type="region of interest" description="Disordered" evidence="1">
    <location>
        <begin position="97"/>
        <end position="243"/>
    </location>
</feature>
<reference evidence="2 3" key="1">
    <citation type="submission" date="2018-06" db="EMBL/GenBank/DDBJ databases">
        <title>Genomic Encyclopedia of Type Strains, Phase III (KMG-III): the genomes of soil and plant-associated and newly described type strains.</title>
        <authorList>
            <person name="Whitman W."/>
        </authorList>
    </citation>
    <scope>NUCLEOTIDE SEQUENCE [LARGE SCALE GENOMIC DNA]</scope>
    <source>
        <strain evidence="2 3">CGMCC 4.7090</strain>
    </source>
</reference>
<keyword evidence="3" id="KW-1185">Reference proteome</keyword>
<evidence type="ECO:0000313" key="2">
    <source>
        <dbReference type="EMBL" id="RAK34589.1"/>
    </source>
</evidence>
<feature type="region of interest" description="Disordered" evidence="1">
    <location>
        <begin position="1"/>
        <end position="44"/>
    </location>
</feature>
<dbReference type="Proteomes" id="UP000249341">
    <property type="component" value="Unassembled WGS sequence"/>
</dbReference>
<accession>A0A327Z8B1</accession>
<evidence type="ECO:0000256" key="1">
    <source>
        <dbReference type="SAM" id="MobiDB-lite"/>
    </source>
</evidence>
<dbReference type="EMBL" id="QLMJ01000011">
    <property type="protein sequence ID" value="RAK34589.1"/>
    <property type="molecule type" value="Genomic_DNA"/>
</dbReference>
<evidence type="ECO:0000313" key="3">
    <source>
        <dbReference type="Proteomes" id="UP000249341"/>
    </source>
</evidence>
<feature type="compositionally biased region" description="Basic residues" evidence="1">
    <location>
        <begin position="229"/>
        <end position="243"/>
    </location>
</feature>
<dbReference type="AlphaFoldDB" id="A0A327Z8B1"/>
<protein>
    <submittedName>
        <fullName evidence="2">Uncharacterized protein</fullName>
    </submittedName>
</protein>
<feature type="compositionally biased region" description="Basic and acidic residues" evidence="1">
    <location>
        <begin position="106"/>
        <end position="121"/>
    </location>
</feature>
<feature type="compositionally biased region" description="Polar residues" evidence="1">
    <location>
        <begin position="24"/>
        <end position="35"/>
    </location>
</feature>
<gene>
    <name evidence="2" type="ORF">B0I29_111191</name>
</gene>